<proteinExistence type="predicted"/>
<reference evidence="2 3" key="1">
    <citation type="submission" date="2015-02" db="EMBL/GenBank/DDBJ databases">
        <title>Draft genome sequences of ten Microbacterium spp. with emphasis on heavy metal contaminated environments.</title>
        <authorList>
            <person name="Corretto E."/>
        </authorList>
    </citation>
    <scope>NUCLEOTIDE SEQUENCE [LARGE SCALE GENOMIC DNA]</scope>
    <source>
        <strain evidence="2 3">DSM 12510</strain>
    </source>
</reference>
<dbReference type="InterPro" id="IPR051797">
    <property type="entry name" value="TrmB-like"/>
</dbReference>
<protein>
    <submittedName>
        <fullName evidence="2">Sugar-specific transcriptional regulator TrmB</fullName>
    </submittedName>
</protein>
<dbReference type="STRING" id="92835.RS81_02841"/>
<dbReference type="SUPFAM" id="SSF46894">
    <property type="entry name" value="C-terminal effector domain of the bipartite response regulators"/>
    <property type="match status" value="1"/>
</dbReference>
<dbReference type="Gene3D" id="1.10.10.10">
    <property type="entry name" value="Winged helix-like DNA-binding domain superfamily/Winged helix DNA-binding domain"/>
    <property type="match status" value="1"/>
</dbReference>
<comment type="caution">
    <text evidence="2">The sequence shown here is derived from an EMBL/GenBank/DDBJ whole genome shotgun (WGS) entry which is preliminary data.</text>
</comment>
<evidence type="ECO:0000313" key="3">
    <source>
        <dbReference type="Proteomes" id="UP000033956"/>
    </source>
</evidence>
<sequence length="339" mass="37127">MLSGLGIDGTATDDEVYRFIVGNIGASADDVARAIDRSPKKVLRSIRRLRDLGLISPSRLAPEDGVDSADDPAARWRATAPDAALGPVLRRARRRLHHAEAALYDLVDLYQREHVAESPSDYLELIEGRDAQAHRLRQLQRGARVTIDAFQTGRNAVIDIATAIRAPNLVNPVEAAPADPGESPDGLPPVAFRVVADGDFLTEPEALRALDNRVAMGHEVRIADAPLIKLAIADGNVGMLQVSATTAVVLHRPLVVLGIELFESVWRHARPYEPGTTPLEPADRRLLQLMLAGLTDTAMARQLDISPRTVQRRLRALMDEARVTTRSQLGWHALRSNWV</sequence>
<accession>A0A0M2H2V9</accession>
<dbReference type="SMART" id="SM00421">
    <property type="entry name" value="HTH_LUXR"/>
    <property type="match status" value="1"/>
</dbReference>
<dbReference type="AlphaFoldDB" id="A0A0M2H2V9"/>
<keyword evidence="3" id="KW-1185">Reference proteome</keyword>
<dbReference type="PANTHER" id="PTHR34293:SF1">
    <property type="entry name" value="HTH-TYPE TRANSCRIPTIONAL REGULATOR TRMBL2"/>
    <property type="match status" value="1"/>
</dbReference>
<gene>
    <name evidence="2" type="ORF">RS81_02841</name>
</gene>
<dbReference type="GO" id="GO:0003677">
    <property type="term" value="F:DNA binding"/>
    <property type="evidence" value="ECO:0007669"/>
    <property type="project" value="InterPro"/>
</dbReference>
<organism evidence="2 3">
    <name type="scientific">Microbacterium terrae</name>
    <dbReference type="NCBI Taxonomy" id="69369"/>
    <lineage>
        <taxon>Bacteria</taxon>
        <taxon>Bacillati</taxon>
        <taxon>Actinomycetota</taxon>
        <taxon>Actinomycetes</taxon>
        <taxon>Micrococcales</taxon>
        <taxon>Microbacteriaceae</taxon>
        <taxon>Microbacterium</taxon>
    </lineage>
</organism>
<name>A0A0M2H2V9_9MICO</name>
<evidence type="ECO:0000259" key="1">
    <source>
        <dbReference type="SMART" id="SM00421"/>
    </source>
</evidence>
<dbReference type="GO" id="GO:0006355">
    <property type="term" value="P:regulation of DNA-templated transcription"/>
    <property type="evidence" value="ECO:0007669"/>
    <property type="project" value="InterPro"/>
</dbReference>
<dbReference type="PANTHER" id="PTHR34293">
    <property type="entry name" value="HTH-TYPE TRANSCRIPTIONAL REGULATOR TRMBL2"/>
    <property type="match status" value="1"/>
</dbReference>
<dbReference type="PATRIC" id="fig|92835.4.peg.2877"/>
<feature type="domain" description="HTH luxR-type" evidence="1">
    <location>
        <begin position="276"/>
        <end position="333"/>
    </location>
</feature>
<dbReference type="Proteomes" id="UP000033956">
    <property type="component" value="Unassembled WGS sequence"/>
</dbReference>
<dbReference type="InterPro" id="IPR016032">
    <property type="entry name" value="Sig_transdc_resp-reg_C-effctor"/>
</dbReference>
<dbReference type="InterPro" id="IPR000792">
    <property type="entry name" value="Tscrpt_reg_LuxR_C"/>
</dbReference>
<evidence type="ECO:0000313" key="2">
    <source>
        <dbReference type="EMBL" id="KJL38567.1"/>
    </source>
</evidence>
<dbReference type="InterPro" id="IPR036388">
    <property type="entry name" value="WH-like_DNA-bd_sf"/>
</dbReference>
<dbReference type="EMBL" id="JYIZ01000055">
    <property type="protein sequence ID" value="KJL38567.1"/>
    <property type="molecule type" value="Genomic_DNA"/>
</dbReference>